<comment type="caution">
    <text evidence="1">The sequence shown here is derived from an EMBL/GenBank/DDBJ whole genome shotgun (WGS) entry which is preliminary data.</text>
</comment>
<proteinExistence type="predicted"/>
<reference evidence="1 2" key="1">
    <citation type="submission" date="2024-03" db="EMBL/GenBank/DDBJ databases">
        <title>The genome assembly and annotation of the cricket Gryllus longicercus Weissman &amp; Gray.</title>
        <authorList>
            <person name="Szrajer S."/>
            <person name="Gray D."/>
            <person name="Ylla G."/>
        </authorList>
    </citation>
    <scope>NUCLEOTIDE SEQUENCE [LARGE SCALE GENOMIC DNA]</scope>
    <source>
        <strain evidence="1">DAG 2021-001</strain>
        <tissue evidence="1">Whole body minus gut</tissue>
    </source>
</reference>
<protein>
    <submittedName>
        <fullName evidence="1">Uncharacterized protein</fullName>
    </submittedName>
</protein>
<keyword evidence="2" id="KW-1185">Reference proteome</keyword>
<organism evidence="1 2">
    <name type="scientific">Gryllus longicercus</name>
    <dbReference type="NCBI Taxonomy" id="2509291"/>
    <lineage>
        <taxon>Eukaryota</taxon>
        <taxon>Metazoa</taxon>
        <taxon>Ecdysozoa</taxon>
        <taxon>Arthropoda</taxon>
        <taxon>Hexapoda</taxon>
        <taxon>Insecta</taxon>
        <taxon>Pterygota</taxon>
        <taxon>Neoptera</taxon>
        <taxon>Polyneoptera</taxon>
        <taxon>Orthoptera</taxon>
        <taxon>Ensifera</taxon>
        <taxon>Gryllidea</taxon>
        <taxon>Grylloidea</taxon>
        <taxon>Gryllidae</taxon>
        <taxon>Gryllinae</taxon>
        <taxon>Gryllus</taxon>
    </lineage>
</organism>
<gene>
    <name evidence="1" type="ORF">R5R35_009360</name>
</gene>
<accession>A0AAN9V3X9</accession>
<sequence>MEGIDIVAENIIKIEQVKEEPVDIEEPISIGENDPNQVWCSVKSENTEEEDDHSHEWCSVKAENIVEELELPLAVNVMPVTECHGACDKEEKVRMKF</sequence>
<name>A0AAN9V3X9_9ORTH</name>
<dbReference type="EMBL" id="JAZDUA010000552">
    <property type="protein sequence ID" value="KAK7791194.1"/>
    <property type="molecule type" value="Genomic_DNA"/>
</dbReference>
<dbReference type="Proteomes" id="UP001378592">
    <property type="component" value="Unassembled WGS sequence"/>
</dbReference>
<evidence type="ECO:0000313" key="1">
    <source>
        <dbReference type="EMBL" id="KAK7791194.1"/>
    </source>
</evidence>
<evidence type="ECO:0000313" key="2">
    <source>
        <dbReference type="Proteomes" id="UP001378592"/>
    </source>
</evidence>
<dbReference type="AlphaFoldDB" id="A0AAN9V3X9"/>